<comment type="caution">
    <text evidence="3">The sequence shown here is derived from an EMBL/GenBank/DDBJ whole genome shotgun (WGS) entry which is preliminary data.</text>
</comment>
<accession>A0A8T0N0G4</accession>
<evidence type="ECO:0000313" key="3">
    <source>
        <dbReference type="EMBL" id="KAG2542323.1"/>
    </source>
</evidence>
<dbReference type="EMBL" id="CM029054">
    <property type="protein sequence ID" value="KAG2542323.1"/>
    <property type="molecule type" value="Genomic_DNA"/>
</dbReference>
<dbReference type="Proteomes" id="UP000823388">
    <property type="component" value="Chromosome 9N"/>
</dbReference>
<feature type="region of interest" description="Disordered" evidence="1">
    <location>
        <begin position="1"/>
        <end position="45"/>
    </location>
</feature>
<sequence>MEVSVNAAIGGSREGKTSRRNRRRREKKSPKRIQRPTSVEEEERMTQEEAELWEWQSSCRGWSHILSLKFGPCEDTTSVPPMCYTKGPIPAYAITDHALQIFSVQVTEVKDVEWPLHVYGWVATRDSVDPKRNLLFNRTRDNCQVLTQQDSYLQLTGPSRAVVLIDPVTFQVGLKLKGEKESEDKHLNLNVFEHNMPVYSEDIPYLIHKCCSNKRSTVEVTYAAFYKTVEATVVRVQVTDGSWPDHLRGLVVCRTTSLDKGDIMLLDSRDGAMPIACDGAIELSRRVVSVEVKGQLSVDVVASQIDDKSDVVAKDRAVFRYKIAGTSSGRCDLGFCKVEITVAWSLLAILRDMIGS</sequence>
<dbReference type="OrthoDB" id="693861at2759"/>
<organism evidence="3 4">
    <name type="scientific">Panicum virgatum</name>
    <name type="common">Blackwell switchgrass</name>
    <dbReference type="NCBI Taxonomy" id="38727"/>
    <lineage>
        <taxon>Eukaryota</taxon>
        <taxon>Viridiplantae</taxon>
        <taxon>Streptophyta</taxon>
        <taxon>Embryophyta</taxon>
        <taxon>Tracheophyta</taxon>
        <taxon>Spermatophyta</taxon>
        <taxon>Magnoliopsida</taxon>
        <taxon>Liliopsida</taxon>
        <taxon>Poales</taxon>
        <taxon>Poaceae</taxon>
        <taxon>PACMAD clade</taxon>
        <taxon>Panicoideae</taxon>
        <taxon>Panicodae</taxon>
        <taxon>Paniceae</taxon>
        <taxon>Panicinae</taxon>
        <taxon>Panicum</taxon>
        <taxon>Panicum sect. Hiantes</taxon>
    </lineage>
</organism>
<feature type="compositionally biased region" description="Basic residues" evidence="1">
    <location>
        <begin position="18"/>
        <end position="34"/>
    </location>
</feature>
<reference evidence="3" key="1">
    <citation type="submission" date="2020-05" db="EMBL/GenBank/DDBJ databases">
        <title>WGS assembly of Panicum virgatum.</title>
        <authorList>
            <person name="Lovell J.T."/>
            <person name="Jenkins J."/>
            <person name="Shu S."/>
            <person name="Juenger T.E."/>
            <person name="Schmutz J."/>
        </authorList>
    </citation>
    <scope>NUCLEOTIDE SEQUENCE</scope>
    <source>
        <strain evidence="3">AP13</strain>
    </source>
</reference>
<evidence type="ECO:0000259" key="2">
    <source>
        <dbReference type="Pfam" id="PF20241"/>
    </source>
</evidence>
<proteinExistence type="predicted"/>
<dbReference type="Pfam" id="PF20241">
    <property type="entry name" value="DUF6598"/>
    <property type="match status" value="1"/>
</dbReference>
<dbReference type="PANTHER" id="PTHR33065">
    <property type="entry name" value="OS07G0486400 PROTEIN"/>
    <property type="match status" value="1"/>
</dbReference>
<dbReference type="AlphaFoldDB" id="A0A8T0N0G4"/>
<gene>
    <name evidence="3" type="ORF">PVAP13_9NG840068</name>
</gene>
<name>A0A8T0N0G4_PANVG</name>
<keyword evidence="4" id="KW-1185">Reference proteome</keyword>
<evidence type="ECO:0000313" key="4">
    <source>
        <dbReference type="Proteomes" id="UP000823388"/>
    </source>
</evidence>
<protein>
    <recommendedName>
        <fullName evidence="2">DUF6598 domain-containing protein</fullName>
    </recommendedName>
</protein>
<dbReference type="InterPro" id="IPR046533">
    <property type="entry name" value="DUF6598"/>
</dbReference>
<dbReference type="PANTHER" id="PTHR33065:SF88">
    <property type="entry name" value="OS11G0104220 PROTEIN"/>
    <property type="match status" value="1"/>
</dbReference>
<evidence type="ECO:0000256" key="1">
    <source>
        <dbReference type="SAM" id="MobiDB-lite"/>
    </source>
</evidence>
<feature type="domain" description="DUF6598" evidence="2">
    <location>
        <begin position="98"/>
        <end position="342"/>
    </location>
</feature>